<feature type="transmembrane region" description="Helical" evidence="1">
    <location>
        <begin position="6"/>
        <end position="22"/>
    </location>
</feature>
<accession>V5RIS4</accession>
<feature type="transmembrane region" description="Helical" evidence="1">
    <location>
        <begin position="115"/>
        <end position="137"/>
    </location>
</feature>
<feature type="transmembrane region" description="Helical" evidence="1">
    <location>
        <begin position="72"/>
        <end position="95"/>
    </location>
</feature>
<evidence type="ECO:0000313" key="2">
    <source>
        <dbReference type="EMBL" id="AHB36464.1"/>
    </source>
</evidence>
<dbReference type="KEGG" id="sapi:SAPIS_v1c06190"/>
<dbReference type="RefSeq" id="WP_023789575.1">
    <property type="nucleotide sequence ID" value="NC_022998.1"/>
</dbReference>
<proteinExistence type="predicted"/>
<keyword evidence="1" id="KW-0472">Membrane</keyword>
<dbReference type="AlphaFoldDB" id="V5RIS4"/>
<evidence type="ECO:0008006" key="4">
    <source>
        <dbReference type="Google" id="ProtNLM"/>
    </source>
</evidence>
<keyword evidence="1" id="KW-0812">Transmembrane</keyword>
<evidence type="ECO:0000313" key="3">
    <source>
        <dbReference type="Proteomes" id="UP000018550"/>
    </source>
</evidence>
<protein>
    <recommendedName>
        <fullName evidence="4">Transmembrane protein</fullName>
    </recommendedName>
</protein>
<organism evidence="2 3">
    <name type="scientific">Spiroplasma apis B31</name>
    <dbReference type="NCBI Taxonomy" id="1276258"/>
    <lineage>
        <taxon>Bacteria</taxon>
        <taxon>Bacillati</taxon>
        <taxon>Mycoplasmatota</taxon>
        <taxon>Mollicutes</taxon>
        <taxon>Entomoplasmatales</taxon>
        <taxon>Spiroplasmataceae</taxon>
        <taxon>Spiroplasma</taxon>
    </lineage>
</organism>
<name>V5RIS4_SPIAP</name>
<dbReference type="HOGENOM" id="CLU_1703135_0_0_14"/>
<dbReference type="PATRIC" id="fig|1276258.3.peg.629"/>
<feature type="transmembrane region" description="Helical" evidence="1">
    <location>
        <begin position="34"/>
        <end position="60"/>
    </location>
</feature>
<gene>
    <name evidence="2" type="ORF">SAPIS_v1c06190</name>
</gene>
<dbReference type="OrthoDB" id="9978555at2"/>
<dbReference type="Proteomes" id="UP000018550">
    <property type="component" value="Chromosome"/>
</dbReference>
<evidence type="ECO:0000256" key="1">
    <source>
        <dbReference type="SAM" id="Phobius"/>
    </source>
</evidence>
<keyword evidence="3" id="KW-1185">Reference proteome</keyword>
<dbReference type="EMBL" id="CP006682">
    <property type="protein sequence ID" value="AHB36464.1"/>
    <property type="molecule type" value="Genomic_DNA"/>
</dbReference>
<reference evidence="2 3" key="1">
    <citation type="journal article" date="2014" name="Genome Announc.">
        <title>Complete Genome Sequence of Spiroplasma apis B31T (ATCC 33834), a Bacterium Associated with May Disease of Honeybees (Apis mellifera).</title>
        <authorList>
            <person name="Ku C."/>
            <person name="Lo W.S."/>
            <person name="Chen L.L."/>
            <person name="Kuo C.H."/>
        </authorList>
    </citation>
    <scope>NUCLEOTIDE SEQUENCE [LARGE SCALE GENOMIC DNA]</scope>
    <source>
        <strain evidence="2">B31</strain>
    </source>
</reference>
<keyword evidence="1" id="KW-1133">Transmembrane helix</keyword>
<sequence>MFIDYVFQTIFFVCSWCTYNYYKKDYKEKILNKNPIIFYLFWGIIQLIVIISYFIFLTIYLLNNLKNLDYLYIPFTTSAGICLLLLYIKQVWFYWSIRRLILEVVLKDEHKSKKVASGISSFIPIIGYFTTLIFYFWSQKQLLNNDFKLKSIWY</sequence>